<name>A0A089NQQ1_9HYPH</name>
<evidence type="ECO:0000313" key="2">
    <source>
        <dbReference type="Proteomes" id="UP000029492"/>
    </source>
</evidence>
<dbReference type="AlphaFoldDB" id="A0A089NQQ1"/>
<evidence type="ECO:0000313" key="1">
    <source>
        <dbReference type="EMBL" id="AIQ90256.1"/>
    </source>
</evidence>
<keyword evidence="2" id="KW-1185">Reference proteome</keyword>
<dbReference type="HOGENOM" id="CLU_3330042_0_0_5"/>
<organism evidence="1 2">
    <name type="scientific">Methylobacterium oryzae CBMB20</name>
    <dbReference type="NCBI Taxonomy" id="693986"/>
    <lineage>
        <taxon>Bacteria</taxon>
        <taxon>Pseudomonadati</taxon>
        <taxon>Pseudomonadota</taxon>
        <taxon>Alphaproteobacteria</taxon>
        <taxon>Hyphomicrobiales</taxon>
        <taxon>Methylobacteriaceae</taxon>
        <taxon>Methylobacterium</taxon>
    </lineage>
</organism>
<sequence length="38" mass="4425">MDRRDSTESADRMACRRPRFFRRLRAVSDGVERSIPAG</sequence>
<proteinExistence type="predicted"/>
<accession>A0A089NQQ1</accession>
<dbReference type="Proteomes" id="UP000029492">
    <property type="component" value="Chromosome"/>
</dbReference>
<protein>
    <submittedName>
        <fullName evidence="1">Protein of unassigned function</fullName>
    </submittedName>
</protein>
<dbReference type="EMBL" id="CP003811">
    <property type="protein sequence ID" value="AIQ90256.1"/>
    <property type="molecule type" value="Genomic_DNA"/>
</dbReference>
<dbReference type="KEGG" id="mor:MOC_2501"/>
<reference evidence="1 2" key="1">
    <citation type="journal article" date="2014" name="PLoS ONE">
        <title>Genome Information of Methylobacterium oryzae, a Plant-Probiotic Methylotroph in the Phyllosphere.</title>
        <authorList>
            <person name="Kwak M.J."/>
            <person name="Jeong H."/>
            <person name="Madhaiyan M."/>
            <person name="Lee Y."/>
            <person name="Sa T.M."/>
            <person name="Oh T.K."/>
            <person name="Kim J.F."/>
        </authorList>
    </citation>
    <scope>NUCLEOTIDE SEQUENCE [LARGE SCALE GENOMIC DNA]</scope>
    <source>
        <strain evidence="1 2">CBMB20</strain>
    </source>
</reference>
<gene>
    <name evidence="1" type="ORF">MOC_2501</name>
</gene>